<gene>
    <name evidence="2" type="ORF">JOF55_002095</name>
</gene>
<evidence type="ECO:0000313" key="3">
    <source>
        <dbReference type="Proteomes" id="UP001180845"/>
    </source>
</evidence>
<keyword evidence="3" id="KW-1185">Reference proteome</keyword>
<comment type="caution">
    <text evidence="2">The sequence shown here is derived from an EMBL/GenBank/DDBJ whole genome shotgun (WGS) entry which is preliminary data.</text>
</comment>
<organism evidence="2 3">
    <name type="scientific">Haloactinomyces albus</name>
    <dbReference type="NCBI Taxonomy" id="1352928"/>
    <lineage>
        <taxon>Bacteria</taxon>
        <taxon>Bacillati</taxon>
        <taxon>Actinomycetota</taxon>
        <taxon>Actinomycetes</taxon>
        <taxon>Actinopolysporales</taxon>
        <taxon>Actinopolysporaceae</taxon>
        <taxon>Haloactinomyces</taxon>
    </lineage>
</organism>
<dbReference type="Proteomes" id="UP001180845">
    <property type="component" value="Unassembled WGS sequence"/>
</dbReference>
<proteinExistence type="predicted"/>
<evidence type="ECO:0000313" key="2">
    <source>
        <dbReference type="EMBL" id="MDR7301914.1"/>
    </source>
</evidence>
<sequence>MNLFPPNKNVSSAEEVRYYCARRYLDSERCDEWYVWMRYGQYLVELDADALCSGDGSESHAEGESGNSRVVVRAGRAC</sequence>
<protein>
    <submittedName>
        <fullName evidence="2">Uncharacterized protein</fullName>
    </submittedName>
</protein>
<dbReference type="RefSeq" id="WP_310273001.1">
    <property type="nucleotide sequence ID" value="NZ_JAVDXW010000001.1"/>
</dbReference>
<reference evidence="2" key="1">
    <citation type="submission" date="2023-07" db="EMBL/GenBank/DDBJ databases">
        <title>Sequencing the genomes of 1000 actinobacteria strains.</title>
        <authorList>
            <person name="Klenk H.-P."/>
        </authorList>
    </citation>
    <scope>NUCLEOTIDE SEQUENCE</scope>
    <source>
        <strain evidence="2">DSM 45977</strain>
    </source>
</reference>
<dbReference type="EMBL" id="JAVDXW010000001">
    <property type="protein sequence ID" value="MDR7301914.1"/>
    <property type="molecule type" value="Genomic_DNA"/>
</dbReference>
<dbReference type="AlphaFoldDB" id="A0AAE4CLJ9"/>
<name>A0AAE4CLJ9_9ACTN</name>
<feature type="region of interest" description="Disordered" evidence="1">
    <location>
        <begin position="55"/>
        <end position="78"/>
    </location>
</feature>
<evidence type="ECO:0000256" key="1">
    <source>
        <dbReference type="SAM" id="MobiDB-lite"/>
    </source>
</evidence>
<accession>A0AAE4CLJ9</accession>